<dbReference type="EMBL" id="SMYO01000008">
    <property type="protein sequence ID" value="TDK59790.1"/>
    <property type="molecule type" value="Genomic_DNA"/>
</dbReference>
<protein>
    <submittedName>
        <fullName evidence="4">XRE family transcriptional regulator</fullName>
    </submittedName>
</protein>
<evidence type="ECO:0000313" key="5">
    <source>
        <dbReference type="Proteomes" id="UP000295132"/>
    </source>
</evidence>
<organism evidence="4 5">
    <name type="scientific">Bacillus salipaludis</name>
    <dbReference type="NCBI Taxonomy" id="2547811"/>
    <lineage>
        <taxon>Bacteria</taxon>
        <taxon>Bacillati</taxon>
        <taxon>Bacillota</taxon>
        <taxon>Bacilli</taxon>
        <taxon>Bacillales</taxon>
        <taxon>Bacillaceae</taxon>
        <taxon>Bacillus</taxon>
    </lineage>
</organism>
<dbReference type="InterPro" id="IPR019734">
    <property type="entry name" value="TPR_rpt"/>
</dbReference>
<dbReference type="SUPFAM" id="SSF48452">
    <property type="entry name" value="TPR-like"/>
    <property type="match status" value="2"/>
</dbReference>
<dbReference type="Gene3D" id="1.10.260.40">
    <property type="entry name" value="lambda repressor-like DNA-binding domains"/>
    <property type="match status" value="1"/>
</dbReference>
<dbReference type="PROSITE" id="PS50005">
    <property type="entry name" value="TPR"/>
    <property type="match status" value="1"/>
</dbReference>
<gene>
    <name evidence="4" type="ORF">E2K98_17855</name>
</gene>
<dbReference type="Proteomes" id="UP000295132">
    <property type="component" value="Unassembled WGS sequence"/>
</dbReference>
<proteinExistence type="predicted"/>
<dbReference type="Pfam" id="PF13424">
    <property type="entry name" value="TPR_12"/>
    <property type="match status" value="1"/>
</dbReference>
<dbReference type="RefSeq" id="WP_133336472.1">
    <property type="nucleotide sequence ID" value="NZ_SMYO01000008.1"/>
</dbReference>
<evidence type="ECO:0000256" key="1">
    <source>
        <dbReference type="PROSITE-ProRule" id="PRU00339"/>
    </source>
</evidence>
<dbReference type="InterPro" id="IPR011990">
    <property type="entry name" value="TPR-like_helical_dom_sf"/>
</dbReference>
<dbReference type="SUPFAM" id="SSF47413">
    <property type="entry name" value="lambda repressor-like DNA-binding domains"/>
    <property type="match status" value="1"/>
</dbReference>
<accession>A0A4R5VNU9</accession>
<evidence type="ECO:0000313" key="4">
    <source>
        <dbReference type="EMBL" id="TDK59790.1"/>
    </source>
</evidence>
<feature type="domain" description="HTH cro/C1-type" evidence="3">
    <location>
        <begin position="6"/>
        <end position="59"/>
    </location>
</feature>
<dbReference type="CDD" id="cd00093">
    <property type="entry name" value="HTH_XRE"/>
    <property type="match status" value="1"/>
</dbReference>
<dbReference type="Pfam" id="PF01381">
    <property type="entry name" value="HTH_3"/>
    <property type="match status" value="1"/>
</dbReference>
<evidence type="ECO:0000259" key="3">
    <source>
        <dbReference type="PROSITE" id="PS50943"/>
    </source>
</evidence>
<keyword evidence="2" id="KW-0175">Coiled coil</keyword>
<feature type="coiled-coil region" evidence="2">
    <location>
        <begin position="76"/>
        <end position="103"/>
    </location>
</feature>
<comment type="caution">
    <text evidence="4">The sequence shown here is derived from an EMBL/GenBank/DDBJ whole genome shotgun (WGS) entry which is preliminary data.</text>
</comment>
<evidence type="ECO:0000256" key="2">
    <source>
        <dbReference type="SAM" id="Coils"/>
    </source>
</evidence>
<dbReference type="Gene3D" id="1.25.40.10">
    <property type="entry name" value="Tetratricopeptide repeat domain"/>
    <property type="match status" value="1"/>
</dbReference>
<dbReference type="AlphaFoldDB" id="A0A4R5VNU9"/>
<feature type="repeat" description="TPR" evidence="1">
    <location>
        <begin position="269"/>
        <end position="302"/>
    </location>
</feature>
<sequence>MIGERIRYFRKMKNITQKQLAEGICAISYLSKIESGTAAASEEVIRLLCERLELSDETLDEGYDGDLLKKMDPFKLAVKNKQFSEAEKMNESLKEAIQKSQSQQVHMKYDIYLFGLYVFSGKTEQSQFLLEKIQKYPELLQDRPHLRFDYYYFLSIYYYLQEQFQQAIVCNENMILLFNLPEVTEGEKGRIYYNQALACTSIYQYFQSILFTQKALEFFRREFDNESSLKSLILLGINHRRVHNYRESERFLKRSLQLSQKLKDDHSTSIIYHNLGYLYSSMNQTEEALQNFQAALDSNGIFDHELLSTYYLIAKEYMNLGNKQEARRWCDQALSKLKTVPIDEHYYHIRVLDLEIEQVENSQYEELLLKAISYFEREQLYQYVTECSEKLANFYFKNTKYKKASEYYRLANNARKNIN</sequence>
<name>A0A4R5VNU9_9BACI</name>
<dbReference type="InterPro" id="IPR001387">
    <property type="entry name" value="Cro/C1-type_HTH"/>
</dbReference>
<dbReference type="SMART" id="SM00028">
    <property type="entry name" value="TPR"/>
    <property type="match status" value="6"/>
</dbReference>
<reference evidence="4 5" key="1">
    <citation type="submission" date="2019-03" db="EMBL/GenBank/DDBJ databases">
        <title>Bacillus niacini sp. nov. a Nicotinate-Metabolizing Mesophile Isolated from Soil.</title>
        <authorList>
            <person name="Zhang G."/>
        </authorList>
    </citation>
    <scope>NUCLEOTIDE SEQUENCE [LARGE SCALE GENOMIC DNA]</scope>
    <source>
        <strain evidence="4 5">WN066</strain>
    </source>
</reference>
<dbReference type="SMART" id="SM00530">
    <property type="entry name" value="HTH_XRE"/>
    <property type="match status" value="1"/>
</dbReference>
<dbReference type="PANTHER" id="PTHR10098:SF108">
    <property type="entry name" value="TETRATRICOPEPTIDE REPEAT PROTEIN 28"/>
    <property type="match status" value="1"/>
</dbReference>
<dbReference type="PROSITE" id="PS50943">
    <property type="entry name" value="HTH_CROC1"/>
    <property type="match status" value="1"/>
</dbReference>
<dbReference type="Pfam" id="PF13181">
    <property type="entry name" value="TPR_8"/>
    <property type="match status" value="1"/>
</dbReference>
<dbReference type="GO" id="GO:0003677">
    <property type="term" value="F:DNA binding"/>
    <property type="evidence" value="ECO:0007669"/>
    <property type="project" value="InterPro"/>
</dbReference>
<dbReference type="InterPro" id="IPR010982">
    <property type="entry name" value="Lambda_DNA-bd_dom_sf"/>
</dbReference>
<dbReference type="PANTHER" id="PTHR10098">
    <property type="entry name" value="RAPSYN-RELATED"/>
    <property type="match status" value="1"/>
</dbReference>
<keyword evidence="1" id="KW-0802">TPR repeat</keyword>